<dbReference type="OrthoDB" id="9771902at2"/>
<organism evidence="2 3">
    <name type="scientific">Limnochorda pilosa</name>
    <dbReference type="NCBI Taxonomy" id="1555112"/>
    <lineage>
        <taxon>Bacteria</taxon>
        <taxon>Bacillati</taxon>
        <taxon>Bacillota</taxon>
        <taxon>Limnochordia</taxon>
        <taxon>Limnochordales</taxon>
        <taxon>Limnochordaceae</taxon>
        <taxon>Limnochorda</taxon>
    </lineage>
</organism>
<dbReference type="RefSeq" id="WP_068138670.1">
    <property type="nucleotide sequence ID" value="NZ_AP014924.1"/>
</dbReference>
<feature type="domain" description="Aminoglycoside phosphotransferase" evidence="1">
    <location>
        <begin position="33"/>
        <end position="270"/>
    </location>
</feature>
<gene>
    <name evidence="2" type="ORF">LIP_2560</name>
</gene>
<dbReference type="PANTHER" id="PTHR39179:SF1">
    <property type="entry name" value="SPORE COAT PROTEIN I"/>
    <property type="match status" value="1"/>
</dbReference>
<dbReference type="EMBL" id="AP014924">
    <property type="protein sequence ID" value="BAS28390.1"/>
    <property type="molecule type" value="Genomic_DNA"/>
</dbReference>
<dbReference type="KEGG" id="lpil:LIP_2560"/>
<dbReference type="Proteomes" id="UP000065807">
    <property type="component" value="Chromosome"/>
</dbReference>
<dbReference type="SUPFAM" id="SSF56112">
    <property type="entry name" value="Protein kinase-like (PK-like)"/>
    <property type="match status" value="1"/>
</dbReference>
<proteinExistence type="predicted"/>
<evidence type="ECO:0000259" key="1">
    <source>
        <dbReference type="Pfam" id="PF01636"/>
    </source>
</evidence>
<dbReference type="NCBIfam" id="TIGR02906">
    <property type="entry name" value="spore_CotS"/>
    <property type="match status" value="1"/>
</dbReference>
<dbReference type="Gene3D" id="3.90.1200.10">
    <property type="match status" value="1"/>
</dbReference>
<dbReference type="GO" id="GO:0042601">
    <property type="term" value="C:endospore-forming forespore"/>
    <property type="evidence" value="ECO:0007669"/>
    <property type="project" value="TreeGrafter"/>
</dbReference>
<dbReference type="InterPro" id="IPR002575">
    <property type="entry name" value="Aminoglycoside_PTrfase"/>
</dbReference>
<keyword evidence="2" id="KW-0167">Capsid protein</keyword>
<dbReference type="InterPro" id="IPR047175">
    <property type="entry name" value="CotS-like"/>
</dbReference>
<dbReference type="PANTHER" id="PTHR39179">
    <property type="entry name" value="SPORE COAT PROTEIN I"/>
    <property type="match status" value="1"/>
</dbReference>
<protein>
    <submittedName>
        <fullName evidence="2">Spore coat protein</fullName>
    </submittedName>
</protein>
<evidence type="ECO:0000313" key="2">
    <source>
        <dbReference type="EMBL" id="BAS28390.1"/>
    </source>
</evidence>
<evidence type="ECO:0000313" key="3">
    <source>
        <dbReference type="Proteomes" id="UP000065807"/>
    </source>
</evidence>
<keyword evidence="3" id="KW-1185">Reference proteome</keyword>
<dbReference type="Gene3D" id="3.30.200.20">
    <property type="entry name" value="Phosphorylase Kinase, domain 1"/>
    <property type="match status" value="1"/>
</dbReference>
<accession>A0A0K2SMQ4</accession>
<dbReference type="InterPro" id="IPR014255">
    <property type="entry name" value="Spore_coat_CotS"/>
</dbReference>
<keyword evidence="2" id="KW-0946">Virion</keyword>
<dbReference type="STRING" id="1555112.LIP_2560"/>
<dbReference type="InterPro" id="IPR011009">
    <property type="entry name" value="Kinase-like_dom_sf"/>
</dbReference>
<reference evidence="3" key="1">
    <citation type="submission" date="2015-07" db="EMBL/GenBank/DDBJ databases">
        <title>Complete genome sequence and phylogenetic analysis of Limnochorda pilosa.</title>
        <authorList>
            <person name="Watanabe M."/>
            <person name="Kojima H."/>
            <person name="Fukui M."/>
        </authorList>
    </citation>
    <scope>NUCLEOTIDE SEQUENCE [LARGE SCALE GENOMIC DNA]</scope>
    <source>
        <strain evidence="3">HC45</strain>
    </source>
</reference>
<dbReference type="Pfam" id="PF01636">
    <property type="entry name" value="APH"/>
    <property type="match status" value="1"/>
</dbReference>
<reference evidence="3" key="2">
    <citation type="journal article" date="2016" name="Int. J. Syst. Evol. Microbiol.">
        <title>Complete genome sequence and cell structure of Limnochorda pilosa, a Gram-negative spore-former within the phylum Firmicutes.</title>
        <authorList>
            <person name="Watanabe M."/>
            <person name="Kojima H."/>
            <person name="Fukui M."/>
        </authorList>
    </citation>
    <scope>NUCLEOTIDE SEQUENCE [LARGE SCALE GENOMIC DNA]</scope>
    <source>
        <strain evidence="3">HC45</strain>
    </source>
</reference>
<name>A0A0K2SMQ4_LIMPI</name>
<dbReference type="AlphaFoldDB" id="A0A0K2SMQ4"/>
<sequence>MEAPAPLVQKVMASYPQEVVAARTIQAGGPKCVWKLETGRGPLCLKRLRQPAEPAAFSVGAQEHIARAGGPVPPVLRSRSGSPWVEVDGAVFVLYPWIDGRRARFTPEADLGPAVRALAAFHRTSRGFQPPEACRVSSKLGSWPRHYREIRERLEQWKTAAVARPDEPFHAAYLSAVDRELELARAAEAALGRSPYARMVEEALPGDTLCHQDYGEGNALVAPRGVWILDLDNVTFDVPARDLRKLLTSLMLDHGGWSDTLAQAVLEAYSGTHPLSDGDLELLVIDLLFPHAFHDAAKNWFKKGKPEKPSRLLDVLPFERAKEAALSRWVPRARWS</sequence>